<evidence type="ECO:0000256" key="1">
    <source>
        <dbReference type="SAM" id="MobiDB-lite"/>
    </source>
</evidence>
<evidence type="ECO:0000313" key="2">
    <source>
        <dbReference type="EMBL" id="KIX11913.1"/>
    </source>
</evidence>
<feature type="region of interest" description="Disordered" evidence="1">
    <location>
        <begin position="1"/>
        <end position="29"/>
    </location>
</feature>
<organism evidence="2 3">
    <name type="scientific">Dethiosulfatarculus sandiegensis</name>
    <dbReference type="NCBI Taxonomy" id="1429043"/>
    <lineage>
        <taxon>Bacteria</taxon>
        <taxon>Pseudomonadati</taxon>
        <taxon>Thermodesulfobacteriota</taxon>
        <taxon>Desulfarculia</taxon>
        <taxon>Desulfarculales</taxon>
        <taxon>Desulfarculaceae</taxon>
        <taxon>Dethiosulfatarculus</taxon>
    </lineage>
</organism>
<protein>
    <submittedName>
        <fullName evidence="2">Uncharacterized protein</fullName>
    </submittedName>
</protein>
<name>A0A0D2HMW4_9BACT</name>
<dbReference type="EMBL" id="AZAC01000038">
    <property type="protein sequence ID" value="KIX11913.1"/>
    <property type="molecule type" value="Genomic_DNA"/>
</dbReference>
<reference evidence="2 3" key="1">
    <citation type="submission" date="2013-11" db="EMBL/GenBank/DDBJ databases">
        <title>Metagenomic analysis of a methanogenic consortium involved in long chain n-alkane degradation.</title>
        <authorList>
            <person name="Davidova I.A."/>
            <person name="Callaghan A.V."/>
            <person name="Wawrik B."/>
            <person name="Pruitt S."/>
            <person name="Marks C."/>
            <person name="Duncan K.E."/>
            <person name="Suflita J.M."/>
        </authorList>
    </citation>
    <scope>NUCLEOTIDE SEQUENCE [LARGE SCALE GENOMIC DNA]</scope>
    <source>
        <strain evidence="2 3">SPR</strain>
    </source>
</reference>
<proteinExistence type="predicted"/>
<dbReference type="InParanoid" id="A0A0D2HMW4"/>
<sequence>MCDCCGKSHPGHHCHEDDKHHEHDQKAQPVFTILEAGAVEPQKEEKGPKA</sequence>
<dbReference type="STRING" id="1429043.X474_21960"/>
<keyword evidence="3" id="KW-1185">Reference proteome</keyword>
<feature type="compositionally biased region" description="Basic and acidic residues" evidence="1">
    <location>
        <begin position="13"/>
        <end position="26"/>
    </location>
</feature>
<dbReference type="RefSeq" id="WP_156360848.1">
    <property type="nucleotide sequence ID" value="NZ_AZAC01000038.1"/>
</dbReference>
<accession>A0A0D2HMW4</accession>
<dbReference type="Proteomes" id="UP000032233">
    <property type="component" value="Unassembled WGS sequence"/>
</dbReference>
<evidence type="ECO:0000313" key="3">
    <source>
        <dbReference type="Proteomes" id="UP000032233"/>
    </source>
</evidence>
<gene>
    <name evidence="2" type="ORF">X474_21960</name>
</gene>
<comment type="caution">
    <text evidence="2">The sequence shown here is derived from an EMBL/GenBank/DDBJ whole genome shotgun (WGS) entry which is preliminary data.</text>
</comment>
<dbReference type="AlphaFoldDB" id="A0A0D2HMW4"/>